<dbReference type="EMBL" id="BK015589">
    <property type="protein sequence ID" value="DAE14632.1"/>
    <property type="molecule type" value="Genomic_DNA"/>
</dbReference>
<accession>A0A8S5Q6F9</accession>
<name>A0A8S5Q6F9_9CAUD</name>
<sequence>MKRPQRTEQYSKSKMSLKLEVSEAVKIAKELCYPTLVVDNLKECKTREDIDRVLTTARKRCNK</sequence>
<evidence type="ECO:0000313" key="1">
    <source>
        <dbReference type="EMBL" id="DAE14632.1"/>
    </source>
</evidence>
<protein>
    <submittedName>
        <fullName evidence="1">Uncharacterized protein</fullName>
    </submittedName>
</protein>
<reference evidence="1" key="1">
    <citation type="journal article" date="2021" name="Proc. Natl. Acad. Sci. U.S.A.">
        <title>A Catalog of Tens of Thousands of Viruses from Human Metagenomes Reveals Hidden Associations with Chronic Diseases.</title>
        <authorList>
            <person name="Tisza M.J."/>
            <person name="Buck C.B."/>
        </authorList>
    </citation>
    <scope>NUCLEOTIDE SEQUENCE</scope>
    <source>
        <strain evidence="1">CtTRu92</strain>
    </source>
</reference>
<proteinExistence type="predicted"/>
<organism evidence="1">
    <name type="scientific">Myoviridae sp. ctTRu92</name>
    <dbReference type="NCBI Taxonomy" id="2825111"/>
    <lineage>
        <taxon>Viruses</taxon>
        <taxon>Duplodnaviria</taxon>
        <taxon>Heunggongvirae</taxon>
        <taxon>Uroviricota</taxon>
        <taxon>Caudoviricetes</taxon>
    </lineage>
</organism>